<evidence type="ECO:0000256" key="1">
    <source>
        <dbReference type="SAM" id="Phobius"/>
    </source>
</evidence>
<proteinExistence type="predicted"/>
<keyword evidence="1" id="KW-0812">Transmembrane</keyword>
<name>A0A8X6K9A4_TRICU</name>
<reference evidence="2" key="1">
    <citation type="submission" date="2020-07" db="EMBL/GenBank/DDBJ databases">
        <title>Multicomponent nature underlies the extraordinary mechanical properties of spider dragline silk.</title>
        <authorList>
            <person name="Kono N."/>
            <person name="Nakamura H."/>
            <person name="Mori M."/>
            <person name="Yoshida Y."/>
            <person name="Ohtoshi R."/>
            <person name="Malay A.D."/>
            <person name="Moran D.A.P."/>
            <person name="Tomita M."/>
            <person name="Numata K."/>
            <person name="Arakawa K."/>
        </authorList>
    </citation>
    <scope>NUCLEOTIDE SEQUENCE</scope>
</reference>
<dbReference type="AlphaFoldDB" id="A0A8X6K9A4"/>
<protein>
    <submittedName>
        <fullName evidence="2">Uncharacterized protein</fullName>
    </submittedName>
</protein>
<keyword evidence="3" id="KW-1185">Reference proteome</keyword>
<sequence>MSRKRVDVDIIVAVLKVASYCSSLCNRDKEKAQFHSKIHSAFVDQFSNNISFQWCGLFFLGSTTASFLVLVFLLAFSDSTFSTSIGVGCVAASKHAKHVRSNKAQHNGVPHAILNGVDISLAVGNEYCPKTITSLLPVT</sequence>
<dbReference type="Proteomes" id="UP000887116">
    <property type="component" value="Unassembled WGS sequence"/>
</dbReference>
<feature type="transmembrane region" description="Helical" evidence="1">
    <location>
        <begin position="51"/>
        <end position="76"/>
    </location>
</feature>
<evidence type="ECO:0000313" key="3">
    <source>
        <dbReference type="Proteomes" id="UP000887116"/>
    </source>
</evidence>
<accession>A0A8X6K9A4</accession>
<organism evidence="2 3">
    <name type="scientific">Trichonephila clavata</name>
    <name type="common">Joro spider</name>
    <name type="synonym">Nephila clavata</name>
    <dbReference type="NCBI Taxonomy" id="2740835"/>
    <lineage>
        <taxon>Eukaryota</taxon>
        <taxon>Metazoa</taxon>
        <taxon>Ecdysozoa</taxon>
        <taxon>Arthropoda</taxon>
        <taxon>Chelicerata</taxon>
        <taxon>Arachnida</taxon>
        <taxon>Araneae</taxon>
        <taxon>Araneomorphae</taxon>
        <taxon>Entelegynae</taxon>
        <taxon>Araneoidea</taxon>
        <taxon>Nephilidae</taxon>
        <taxon>Trichonephila</taxon>
    </lineage>
</organism>
<keyword evidence="1" id="KW-0472">Membrane</keyword>
<comment type="caution">
    <text evidence="2">The sequence shown here is derived from an EMBL/GenBank/DDBJ whole genome shotgun (WGS) entry which is preliminary data.</text>
</comment>
<evidence type="ECO:0000313" key="2">
    <source>
        <dbReference type="EMBL" id="GFQ66816.1"/>
    </source>
</evidence>
<keyword evidence="1" id="KW-1133">Transmembrane helix</keyword>
<dbReference type="EMBL" id="BMAO01020358">
    <property type="protein sequence ID" value="GFQ66816.1"/>
    <property type="molecule type" value="Genomic_DNA"/>
</dbReference>
<gene>
    <name evidence="2" type="ORF">TNCT_697801</name>
</gene>